<reference evidence="3 4" key="1">
    <citation type="submission" date="2023-07" db="EMBL/GenBank/DDBJ databases">
        <title>Genomic Encyclopedia of Type Strains, Phase IV (KMG-IV): sequencing the most valuable type-strain genomes for metagenomic binning, comparative biology and taxonomic classification.</title>
        <authorList>
            <person name="Goeker M."/>
        </authorList>
    </citation>
    <scope>NUCLEOTIDE SEQUENCE [LARGE SCALE GENOMIC DNA]</scope>
    <source>
        <strain evidence="3 4">DSM 19013</strain>
    </source>
</reference>
<keyword evidence="1" id="KW-0732">Signal</keyword>
<dbReference type="Pfam" id="PF03724">
    <property type="entry name" value="META"/>
    <property type="match status" value="1"/>
</dbReference>
<comment type="caution">
    <text evidence="3">The sequence shown here is derived from an EMBL/GenBank/DDBJ whole genome shotgun (WGS) entry which is preliminary data.</text>
</comment>
<dbReference type="InterPro" id="IPR053147">
    <property type="entry name" value="Hsp_HslJ-like"/>
</dbReference>
<protein>
    <submittedName>
        <fullName evidence="3">Heat shock protein HslJ</fullName>
    </submittedName>
</protein>
<feature type="chain" id="PRO_5046666689" evidence="1">
    <location>
        <begin position="27"/>
        <end position="172"/>
    </location>
</feature>
<sequence length="172" mass="18069">MRAVLIATLACAVTAGAVTVSSQAQAQMGGGPMTGFGKGYRRPGGEEQKAPQYVPGARGAEKNFPLDSTWTAVSLNGKPFGGADRPSFIIDKQYRARGYGGCNTFAATAFPLKEQHIAVGPLALTKKACDKAQAASEQAFLIALRTAAVWDLVGPQLVLKSPNGELRFDRAL</sequence>
<keyword evidence="3" id="KW-0346">Stress response</keyword>
<dbReference type="PANTHER" id="PTHR35535:SF1">
    <property type="entry name" value="HEAT SHOCK PROTEIN HSLJ"/>
    <property type="match status" value="1"/>
</dbReference>
<proteinExistence type="predicted"/>
<dbReference type="Proteomes" id="UP001231124">
    <property type="component" value="Unassembled WGS sequence"/>
</dbReference>
<dbReference type="PANTHER" id="PTHR35535">
    <property type="entry name" value="HEAT SHOCK PROTEIN HSLJ"/>
    <property type="match status" value="1"/>
</dbReference>
<evidence type="ECO:0000313" key="4">
    <source>
        <dbReference type="Proteomes" id="UP001231124"/>
    </source>
</evidence>
<dbReference type="InterPro" id="IPR005184">
    <property type="entry name" value="DUF306_Meta_HslJ"/>
</dbReference>
<keyword evidence="4" id="KW-1185">Reference proteome</keyword>
<name>A0ABU0HWP0_9HYPH</name>
<organism evidence="3 4">
    <name type="scientific">Methylobacterium aerolatum</name>
    <dbReference type="NCBI Taxonomy" id="418708"/>
    <lineage>
        <taxon>Bacteria</taxon>
        <taxon>Pseudomonadati</taxon>
        <taxon>Pseudomonadota</taxon>
        <taxon>Alphaproteobacteria</taxon>
        <taxon>Hyphomicrobiales</taxon>
        <taxon>Methylobacteriaceae</taxon>
        <taxon>Methylobacterium</taxon>
    </lineage>
</organism>
<evidence type="ECO:0000259" key="2">
    <source>
        <dbReference type="Pfam" id="PF03724"/>
    </source>
</evidence>
<feature type="domain" description="DUF306" evidence="2">
    <location>
        <begin position="67"/>
        <end position="165"/>
    </location>
</feature>
<feature type="signal peptide" evidence="1">
    <location>
        <begin position="1"/>
        <end position="26"/>
    </location>
</feature>
<dbReference type="RefSeq" id="WP_238204352.1">
    <property type="nucleotide sequence ID" value="NZ_BPQE01000017.1"/>
</dbReference>
<dbReference type="InterPro" id="IPR038670">
    <property type="entry name" value="HslJ-like_sf"/>
</dbReference>
<evidence type="ECO:0000256" key="1">
    <source>
        <dbReference type="SAM" id="SignalP"/>
    </source>
</evidence>
<gene>
    <name evidence="3" type="ORF">QO012_000796</name>
</gene>
<dbReference type="EMBL" id="JAUSVP010000002">
    <property type="protein sequence ID" value="MDQ0446307.1"/>
    <property type="molecule type" value="Genomic_DNA"/>
</dbReference>
<accession>A0ABU0HWP0</accession>
<evidence type="ECO:0000313" key="3">
    <source>
        <dbReference type="EMBL" id="MDQ0446307.1"/>
    </source>
</evidence>
<dbReference type="Gene3D" id="2.40.128.270">
    <property type="match status" value="1"/>
</dbReference>